<keyword evidence="1" id="KW-0472">Membrane</keyword>
<comment type="caution">
    <text evidence="2">The sequence shown here is derived from an EMBL/GenBank/DDBJ whole genome shotgun (WGS) entry which is preliminary data.</text>
</comment>
<organism evidence="2 3">
    <name type="scientific">Thalictrum thalictroides</name>
    <name type="common">Rue-anemone</name>
    <name type="synonym">Anemone thalictroides</name>
    <dbReference type="NCBI Taxonomy" id="46969"/>
    <lineage>
        <taxon>Eukaryota</taxon>
        <taxon>Viridiplantae</taxon>
        <taxon>Streptophyta</taxon>
        <taxon>Embryophyta</taxon>
        <taxon>Tracheophyta</taxon>
        <taxon>Spermatophyta</taxon>
        <taxon>Magnoliopsida</taxon>
        <taxon>Ranunculales</taxon>
        <taxon>Ranunculaceae</taxon>
        <taxon>Thalictroideae</taxon>
        <taxon>Thalictrum</taxon>
    </lineage>
</organism>
<protein>
    <submittedName>
        <fullName evidence="2">Uncharacterized protein</fullName>
    </submittedName>
</protein>
<dbReference type="Proteomes" id="UP000554482">
    <property type="component" value="Unassembled WGS sequence"/>
</dbReference>
<feature type="transmembrane region" description="Helical" evidence="1">
    <location>
        <begin position="39"/>
        <end position="57"/>
    </location>
</feature>
<keyword evidence="1" id="KW-0812">Transmembrane</keyword>
<evidence type="ECO:0000256" key="1">
    <source>
        <dbReference type="SAM" id="Phobius"/>
    </source>
</evidence>
<proteinExistence type="predicted"/>
<dbReference type="EMBL" id="JABWDY010015070">
    <property type="protein sequence ID" value="KAF5197128.1"/>
    <property type="molecule type" value="Genomic_DNA"/>
</dbReference>
<accession>A0A7J6WJJ0</accession>
<reference evidence="2 3" key="1">
    <citation type="submission" date="2020-06" db="EMBL/GenBank/DDBJ databases">
        <title>Transcriptomic and genomic resources for Thalictrum thalictroides and T. hernandezii: Facilitating candidate gene discovery in an emerging model plant lineage.</title>
        <authorList>
            <person name="Arias T."/>
            <person name="Riano-Pachon D.M."/>
            <person name="Di Stilio V.S."/>
        </authorList>
    </citation>
    <scope>NUCLEOTIDE SEQUENCE [LARGE SCALE GENOMIC DNA]</scope>
    <source>
        <strain evidence="3">cv. WT478/WT964</strain>
        <tissue evidence="2">Leaves</tissue>
    </source>
</reference>
<gene>
    <name evidence="2" type="ORF">FRX31_013283</name>
</gene>
<keyword evidence="3" id="KW-1185">Reference proteome</keyword>
<dbReference type="AlphaFoldDB" id="A0A7J6WJJ0"/>
<sequence>MSIKFNGASPCQFKLNTKIQLLGIEDLVLQGMFWSDEQGAWMLLLPSSFYISLSLVFNSVKALIYDYDV</sequence>
<keyword evidence="1" id="KW-1133">Transmembrane helix</keyword>
<evidence type="ECO:0000313" key="2">
    <source>
        <dbReference type="EMBL" id="KAF5197128.1"/>
    </source>
</evidence>
<evidence type="ECO:0000313" key="3">
    <source>
        <dbReference type="Proteomes" id="UP000554482"/>
    </source>
</evidence>
<name>A0A7J6WJJ0_THATH</name>